<dbReference type="FunFam" id="3.40.50.300:FF:002238">
    <property type="entry name" value="Midasin"/>
    <property type="match status" value="1"/>
</dbReference>
<evidence type="ECO:0000259" key="11">
    <source>
        <dbReference type="PROSITE" id="PS50234"/>
    </source>
</evidence>
<feature type="compositionally biased region" description="Basic and acidic residues" evidence="10">
    <location>
        <begin position="4728"/>
        <end position="4756"/>
    </location>
</feature>
<dbReference type="PANTHER" id="PTHR48103">
    <property type="entry name" value="MIDASIN-RELATED"/>
    <property type="match status" value="1"/>
</dbReference>
<dbReference type="InterPro" id="IPR002035">
    <property type="entry name" value="VWF_A"/>
</dbReference>
<feature type="compositionally biased region" description="Polar residues" evidence="10">
    <location>
        <begin position="4896"/>
        <end position="4935"/>
    </location>
</feature>
<dbReference type="InterPro" id="IPR025662">
    <property type="entry name" value="Sigma_54_int_dom_ATP-bd_1"/>
</dbReference>
<gene>
    <name evidence="12" type="ORF">RIF29_24102</name>
</gene>
<dbReference type="FunFam" id="3.40.50.300:FF:001861">
    <property type="entry name" value="Midasin"/>
    <property type="match status" value="1"/>
</dbReference>
<dbReference type="PROSITE" id="PS50234">
    <property type="entry name" value="VWFA"/>
    <property type="match status" value="1"/>
</dbReference>
<dbReference type="InterPro" id="IPR040848">
    <property type="entry name" value="AAA_lid_7"/>
</dbReference>
<dbReference type="PIRSF" id="PIRSF010340">
    <property type="entry name" value="Midasin"/>
    <property type="match status" value="1"/>
</dbReference>
<feature type="compositionally biased region" description="Acidic residues" evidence="10">
    <location>
        <begin position="4761"/>
        <end position="4772"/>
    </location>
</feature>
<dbReference type="FunFam" id="3.40.50.410:FF:000114">
    <property type="entry name" value="Midasin"/>
    <property type="match status" value="1"/>
</dbReference>
<comment type="function">
    <text evidence="9">Nuclear chaperone required for maturation and nuclear export of pre-60S ribosome subunits.</text>
</comment>
<keyword evidence="5 9" id="KW-0547">Nucleotide-binding</keyword>
<feature type="domain" description="VWFA" evidence="11">
    <location>
        <begin position="5251"/>
        <end position="5450"/>
    </location>
</feature>
<accession>A0AAN9EJQ3</accession>
<dbReference type="InterPro" id="IPR041190">
    <property type="entry name" value="Midasin_AAA_lid_5"/>
</dbReference>
<dbReference type="GO" id="GO:0005730">
    <property type="term" value="C:nucleolus"/>
    <property type="evidence" value="ECO:0007669"/>
    <property type="project" value="UniProtKB-SubCell"/>
</dbReference>
<feature type="region of interest" description="Disordered" evidence="10">
    <location>
        <begin position="4676"/>
        <end position="4978"/>
    </location>
</feature>
<evidence type="ECO:0000256" key="9">
    <source>
        <dbReference type="PIRNR" id="PIRNR010340"/>
    </source>
</evidence>
<evidence type="ECO:0000256" key="1">
    <source>
        <dbReference type="ARBA" id="ARBA00004604"/>
    </source>
</evidence>
<dbReference type="FunFam" id="3.40.50.300:FF:000582">
    <property type="entry name" value="Midasin"/>
    <property type="match status" value="1"/>
</dbReference>
<dbReference type="FunFam" id="3.40.50.300:FF:000142">
    <property type="entry name" value="Midasin"/>
    <property type="match status" value="1"/>
</dbReference>
<dbReference type="InterPro" id="IPR027417">
    <property type="entry name" value="P-loop_NTPase"/>
</dbReference>
<dbReference type="PROSITE" id="PS00675">
    <property type="entry name" value="SIGMA54_INTERACT_1"/>
    <property type="match status" value="1"/>
</dbReference>
<evidence type="ECO:0000256" key="3">
    <source>
        <dbReference type="ARBA" id="ARBA00007188"/>
    </source>
</evidence>
<comment type="caution">
    <text evidence="12">The sequence shown here is derived from an EMBL/GenBank/DDBJ whole genome shotgun (WGS) entry which is preliminary data.</text>
</comment>
<comment type="similarity">
    <text evidence="3 9">Belongs to the midasin family.</text>
</comment>
<dbReference type="InterPro" id="IPR012099">
    <property type="entry name" value="Midasin"/>
</dbReference>
<keyword evidence="6 9" id="KW-0067">ATP-binding</keyword>
<dbReference type="FunFam" id="3.40.50.300:FF:001368">
    <property type="entry name" value="Midasin"/>
    <property type="match status" value="1"/>
</dbReference>
<comment type="subcellular location">
    <subcellularLocation>
        <location evidence="1">Nucleus</location>
        <location evidence="1">Nucleolus</location>
    </subcellularLocation>
    <subcellularLocation>
        <location evidence="2">Nucleus</location>
        <location evidence="2">Nucleoplasm</location>
    </subcellularLocation>
</comment>
<dbReference type="SUPFAM" id="SSF52540">
    <property type="entry name" value="P-loop containing nucleoside triphosphate hydrolases"/>
    <property type="match status" value="6"/>
</dbReference>
<dbReference type="GO" id="GO:0005524">
    <property type="term" value="F:ATP binding"/>
    <property type="evidence" value="ECO:0007669"/>
    <property type="project" value="UniProtKB-KW"/>
</dbReference>
<dbReference type="InterPro" id="IPR003593">
    <property type="entry name" value="AAA+_ATPase"/>
</dbReference>
<dbReference type="SMART" id="SM00382">
    <property type="entry name" value="AAA"/>
    <property type="match status" value="5"/>
</dbReference>
<feature type="compositionally biased region" description="Acidic residues" evidence="10">
    <location>
        <begin position="4684"/>
        <end position="4702"/>
    </location>
</feature>
<feature type="compositionally biased region" description="Acidic residues" evidence="10">
    <location>
        <begin position="4847"/>
        <end position="4863"/>
    </location>
</feature>
<keyword evidence="13" id="KW-1185">Reference proteome</keyword>
<evidence type="ECO:0000256" key="7">
    <source>
        <dbReference type="ARBA" id="ARBA00023186"/>
    </source>
</evidence>
<dbReference type="Proteomes" id="UP001372338">
    <property type="component" value="Unassembled WGS sequence"/>
</dbReference>
<evidence type="ECO:0000256" key="4">
    <source>
        <dbReference type="ARBA" id="ARBA00017143"/>
    </source>
</evidence>
<dbReference type="InterPro" id="IPR036465">
    <property type="entry name" value="vWFA_dom_sf"/>
</dbReference>
<dbReference type="Gene3D" id="3.40.50.300">
    <property type="entry name" value="P-loop containing nucleotide triphosphate hydrolases"/>
    <property type="match status" value="7"/>
</dbReference>
<keyword evidence="8 9" id="KW-0539">Nucleus</keyword>
<reference evidence="12 13" key="1">
    <citation type="submission" date="2024-01" db="EMBL/GenBank/DDBJ databases">
        <title>The genomes of 5 underutilized Papilionoideae crops provide insights into root nodulation and disease resistanc.</title>
        <authorList>
            <person name="Yuan L."/>
        </authorList>
    </citation>
    <scope>NUCLEOTIDE SEQUENCE [LARGE SCALE GENOMIC DNA]</scope>
    <source>
        <strain evidence="12">ZHUSHIDOU_FW_LH</strain>
        <tissue evidence="12">Leaf</tissue>
    </source>
</reference>
<dbReference type="Pfam" id="PF17867">
    <property type="entry name" value="AAA_lid_7"/>
    <property type="match status" value="3"/>
</dbReference>
<evidence type="ECO:0000313" key="12">
    <source>
        <dbReference type="EMBL" id="KAK7258522.1"/>
    </source>
</evidence>
<proteinExistence type="inferred from homology"/>
<evidence type="ECO:0000256" key="6">
    <source>
        <dbReference type="ARBA" id="ARBA00022840"/>
    </source>
</evidence>
<name>A0AAN9EJQ3_CROPI</name>
<dbReference type="GO" id="GO:0030687">
    <property type="term" value="C:preribosome, large subunit precursor"/>
    <property type="evidence" value="ECO:0007669"/>
    <property type="project" value="TreeGrafter"/>
</dbReference>
<evidence type="ECO:0000256" key="10">
    <source>
        <dbReference type="SAM" id="MobiDB-lite"/>
    </source>
</evidence>
<feature type="compositionally biased region" description="Basic and acidic residues" evidence="10">
    <location>
        <begin position="4868"/>
        <end position="4881"/>
    </location>
</feature>
<dbReference type="Pfam" id="PF07728">
    <property type="entry name" value="AAA_5"/>
    <property type="match status" value="7"/>
</dbReference>
<protein>
    <recommendedName>
        <fullName evidence="4 9">Midasin</fullName>
    </recommendedName>
</protein>
<evidence type="ECO:0000256" key="8">
    <source>
        <dbReference type="ARBA" id="ARBA00023242"/>
    </source>
</evidence>
<dbReference type="Pfam" id="PF17865">
    <property type="entry name" value="AAA_lid_5"/>
    <property type="match status" value="1"/>
</dbReference>
<dbReference type="GO" id="GO:0000055">
    <property type="term" value="P:ribosomal large subunit export from nucleus"/>
    <property type="evidence" value="ECO:0007669"/>
    <property type="project" value="TreeGrafter"/>
</dbReference>
<dbReference type="GO" id="GO:0005654">
    <property type="term" value="C:nucleoplasm"/>
    <property type="evidence" value="ECO:0007669"/>
    <property type="project" value="UniProtKB-SubCell"/>
</dbReference>
<organism evidence="12 13">
    <name type="scientific">Crotalaria pallida</name>
    <name type="common">Smooth rattlebox</name>
    <name type="synonym">Crotalaria striata</name>
    <dbReference type="NCBI Taxonomy" id="3830"/>
    <lineage>
        <taxon>Eukaryota</taxon>
        <taxon>Viridiplantae</taxon>
        <taxon>Streptophyta</taxon>
        <taxon>Embryophyta</taxon>
        <taxon>Tracheophyta</taxon>
        <taxon>Spermatophyta</taxon>
        <taxon>Magnoliopsida</taxon>
        <taxon>eudicotyledons</taxon>
        <taxon>Gunneridae</taxon>
        <taxon>Pentapetalae</taxon>
        <taxon>rosids</taxon>
        <taxon>fabids</taxon>
        <taxon>Fabales</taxon>
        <taxon>Fabaceae</taxon>
        <taxon>Papilionoideae</taxon>
        <taxon>50 kb inversion clade</taxon>
        <taxon>genistoids sensu lato</taxon>
        <taxon>core genistoids</taxon>
        <taxon>Crotalarieae</taxon>
        <taxon>Crotalaria</taxon>
    </lineage>
</organism>
<dbReference type="CDD" id="cd00009">
    <property type="entry name" value="AAA"/>
    <property type="match status" value="2"/>
</dbReference>
<evidence type="ECO:0000256" key="2">
    <source>
        <dbReference type="ARBA" id="ARBA00004642"/>
    </source>
</evidence>
<feature type="compositionally biased region" description="Polar residues" evidence="10">
    <location>
        <begin position="4950"/>
        <end position="4978"/>
    </location>
</feature>
<dbReference type="GO" id="GO:0016887">
    <property type="term" value="F:ATP hydrolysis activity"/>
    <property type="evidence" value="ECO:0007669"/>
    <property type="project" value="InterPro"/>
</dbReference>
<sequence>MAIDGSFSLHSSLTRFLHSCPKLRSFPQFDSLANKGSLVTEDEVVNELIGVFLNPSYTIPLIGCFRPVARIFVDKAVALLRLVPNLRSNTYAATSISMDDQVVNAIEFYTQRGRGLDLHELACCAFSHALDMCPFLLSSVLSYFDYAPAPFQRFSLKQVTLVEEIHELDVARISYRLLLIEPEIFSKLWDWSCFLDLVKEPHRKPDLLWCGVQILRVVLKLGYGATESLMNIIGAEEAFECLWRWEEFCRDTSLEKTSWFVEPIAEADHVAGSPHRSMDFSQENCLKSFGFNYQSVSSSELHDLQPPVRSQRLTTRDDISVSNTFILTSTLKKSYERVLLAVSQKWPVLLYGPSGSGKSALIAKLAQDSGNQVLSIQMDDQIDGRTLVGSYVCTDRPGEFRWQPGSLTQAVQNGFWIVFEDINKAPSDVHSILISLLEGSGSFETGHGEVIRVSESFRIFSTIAVSKFDTSECAGQDSLSVLWRRVMIQPPDNKDLQEIVKVRYPDMELLAGKLIETFERVNSISMLQIAGFIPGSSASVYCPSRFSLRDLLKWCKRIAGLGFCFAGSVSEYQCYCVYKEAIDVFAVFSSSFKNRLSIMKEIAILWTVPVSTAETLYPHDKPIIQLHERGRPFVEIRSSLHVLERIACSVKFNEPVLLVGETGTGKTTLVQNLALRLGQKLTVLNLSQQSDVADLLGGFKPMDAQFVYFPLYKEFEDLFSRTFSKKVNVDFLRHLQKFLSDKNWEMLLKGFRKGVERSVSLIRMRTSKKRKRPLDEEKIQAWERFSIKLESVYQSNTSEGMMFSFVEGSFVTALRNGEWILLDEVNLAPPETLQRIVGVLEGDNGALCLAERGDVDYVRRHPSFRIFACMNPATDAGKRDLPFSLRSRFTEYFVDDVLDDDDLTLFISQFINSGHMDQQMVSKIVRFYKEAKKESGERLLDGANQKPQYSLRSLYRALEYTRKAERKFGFQKALYDGFSMFFLTLLDEASAEIMRQKILSLLLGGHKPQHVHFDRYLDTFKPDGFSGSYIQTSSVQEHLGNLARAVLIKRYPVLLQGPTSSGKTSLVQYLAATTGHEFVRINNHEHTDLQEYLGSYITDASGKLVFNEGVLVKAVRNGYWIVLDELNLAPSDVLEALNRLLDDNRELFVPELQITIPAHPDFMLFATQNPPTLYGGRKMLSRAFRNRFVEIHVGEIPDDELSIILGERCKIPPSYAKKMIEVMKELRLHRQGSRVFAGKHGFITPRDLFRWADRFKTFGKSYEDLAKDGYYLLAERLRNEDEKSVVQEVLEKHLRVKLNVNSLYDQILFGGNSSNLIGGGSESLKSVMMTKSMQRLYFLVERCLKLREPVLLVGETGGGKTTVCQLLSANLQLKLHILNCHQYTETSDFIGGFRPVRERSRLISDYKDIIDQLKKLKAFTYFPEDLFVSSDIDQASATLDLVNGMIRRYTEGPDVSREDLYAFEQLKLKLDDLHQMWQSIFVWQDGPLVKAMRDGDLFLVDEISLADDSVLERLNSVLEPERMLFLAEKGGSNLEKVTAHSNFLVLATMNPGGDYGKKELSPALRNRFTEIWVPPVNNLDELQGIALKRISKFNVAGNLDPIYRKRLSLIVIAMIHFLEWFNKLHPGRMLTVRDLISWVSFFDVTEESLGPEYALLHGVFLVLLDGLSLGTGISKRDAGELRERCLSFLLQKLWVDETHESNLLYSKLSRMGNYGWGEFNTTVDVSQSDDVMQCDDLFGIDPFYIKKGNNEIQHSTRFGRCQDGGFKFKAPTTHRNALRVLRAMQLPKPVLLEGSPGVGKTSLIIALGKCSGHGVVRINLSEQTDMMDLLGSDLPVESDEGMKFSWSDGILLQALKEGCWVLLDELNLAPQSVLEGLNAILDHRAEVFIPELGKTYKCPPSFRVFACQNPSHQGGGRKGLPRSFLNRFTKVYVDELVEEDYLSICESKFSTIPRPLLSKLILFNKRMHEDTMSNRKFAKDGFPWEFNLRDVFRSCEMIEGASMHLEAYSFLNVVYIQRMRTAADRKEVLRVFKEVFEVTPSINPYPRVQLNSHHLIVGNVTIKRNHAQLSMDSSRQLLILPQICQSLEAAAQCVERQWLCVLVGPSCSGKTSLIRLLANLSGNALNEINLSSATDISELLGSFEQYDALRSFRSVVSLVEHYVNEYCSLQLEASNEAISMETDLHHRWIVFLSGLKLDSLVASAPKFDDWKKIVCSLSLLVEIIKQLKLLIEKISLPISFSIRELDLAMKTVLKLKEDDQRRLVSTKFEWVTGLLIKAIERGEWVVLENANLCNPTVLDRINSLVEPCGSITVNERGIVDGNPLVIHPHPNFRMFLTVNPQYGEVSRAMRNRGVEIFMMQPYWALDDRSGYYYEDTELKDVKRFLVLSGIPIAQLVDSMAKAHIYAKSEGSELNVHITYLELSHWVHLFLQLLMNGCRPVWSLQISWEHIYLSSLGVVDGEKIINFAKTAYLSATGLAGYDSLVASPLGFPRGYPVPLKLRDYIYYSKEASVKQNCMYLEFLVSQFASHQYRISRSMCTTGCLQTAGNHVRPYMVDMTTSYRTMFPKASNVITSDCERECESDSELTIKMLSFAANWTIEQATESDFKFHLLRIKWFGSQLQRPFCQFFENFSKLMEEMIKHPIWEYISCRGKLDVDLKLMPLLSLDLVNLAASDSNIKFLCNAIRCFDPLRLTYQQWDAERQHWDAEGQHWDAEGQHWPTESSQWNAGIRHIFNDKARCLTLFESLHKLEDEFLNKLAASTPMLLEDQSFDYKIQLYSDLVESHVLFWCHYISSNADQMIISWHSLVKNAGKLTDICHLMKCEELGRFSLAEKSLLWIHGGHPFLPSSSDLHDKQLQLLKFVEMLWPRKTSSSNQGILSSHLVDVVASFNHDVRFHIMQDVSNSSFMMSKRNDKDDDVVNKLEEMYQMLVRRVEHEKNKLQMNTESKGLSPFAESLAICCSFTPEMLCQKSVFEGRQYTFPPVDNTSLFLDLELLQELTSIPLDNLEVLQQAQEHLTTLLESALEYSLSFSSRPPQMFAPHQKILWTLNRWTSDDAVNMKIASFILEMWFNWHESLWVCFPEFIKNFSKIEGDNTISTALPSMLIQPISASTVLQITESTHAIKEFWVQCLKCRVTLTNLWHCSHHGAHLPNFIFYAARSLFQQIIYAHRKSFDADQFTTIKSIFSSLEKNIVTKESIELMTSLVASSRHHGLKNSVHKFIEPLLRELYPQSPTADFNYTIGCAWVHIGVLHFHLLLSCKEYIDPARKYYCKYSQLLETISSLELEIQVRKECGYLAGQVLSREADKRKEERLEKLKEKLTKLQKKIIFRSGPSKYEDLMKKCDEFLTRVTDLEVLMVSNKAKDLQQVAKLAHWQKTATSFIDLLMDEYSAYNDVIQPVQVAVYEMKFGLSLVLSSTLEKEYLSNIGQENINLVMEMIYTLMRFPCAASCKFVSVKSDTGSDMHPSFRLDSGTGFYLLDMGLMEKLVTLSSGIATDKKVPLAQYRASVFKLHILVQLAHSIANAKVIDNESYTLLHKIFDEFASLWMRMKVYAKTKSDYDTKQFMFKPRAFQIDSVIEVDIPTHANSCATEVFSEWKEYSYEEKTADKMESSELCQALDKEWKQLEESILSNVVLIHNQLFGSADLVQTPGVFQVSDEDRLLSFSDTYTLGIDLIKAVHSPSLPSLDSQLMPEHLLYLCMDYRRKFLSSHKSGTRYNFYKDSNAPEMEKMLKVLAPLQKQILSLLNEWEDHNDLQKILDVIDMLLSLPSDIPLAKAFSGLQFLLHKAQVMQENGSKFSLSNHLSSILELLSSWQKIELGSWPALLDEVIDGYENNAGKLWFPLYSVLQPISSDQSVVHQSLEEFIHTSSIGEFRKRLQLLFAFLGQNHISACMKINSSSSRMEQSTFLYNIFGFYVQFLPIVLKYIDASKKEIESELKELVKLCRWEHGKSYLSIESLKKSRQKLRKLIQKYTDILQEPVSIFLNQETARGPKAQSFHGHKLIHDVLNKGSINGAFDLTLFSDENRSMWFENCRKKLDSALQILQLKKTSVFDVLPLRQKNVEEIGSVLRGAIYLEGWKALWHMIEEIYVQAVECGDLWQEEEKKSQRKRRALSGFLKLLESKGLSRHTYTADQHKTWWFLQLSGNMEDLLLTNSRLTCVPSEIASGVKDKNVPEESLLIEWRTAFEYYFKSVVSVLLLQQICLNPHKDITLDQVDRSSSFLNQLVQIQQKQLDAASAFEKQLKNFRECVSTLGKLFSFSSTDNNTFHTCSIIPKQIATYKCMWQQKQLFDSLCSVSHDELLLLRVLENSHLNTCQSARPSASQMIASIEELLPVFRKSKESLDCYLIGGSKAVTAVTSSSHLCIVAQEMEQLVFENFKSSHFCIVTQEMEQLVFENFKAIKDFREHFLAPKEKYHDRSTVKEVLIDHFQEITDKAKLIEEDFTAAIKENSNPVDSYEEDMFCKRNCAELKARFDEALLSTYDLCLSINIPMVEESMGNIASWELLFDSFVTNLSLDKLCQNLLKTIACGEKLVNHCNDKINRYSCEVGAHFRNLHMFMELLLNFSDEIMKNFLAMHRSVSLTTHVIANILASLFSKGFGISTENQEDDGTLDTSEDASGTGMGEGVGLKDVSDQITDEDQLLGTQEQQNEKQDDSKEVPSSYNTGIEMQQDFQADAQSISEDSGEDEDDDAENENEELDSETGPTGPDSEAVGEKVWDKDEDETPNDTREKYESGPSVTDKEGSSKELRAKDESTPNEPGDDNCDEGEAQNDEKATQEDDFGDGENGNDVNMEKEEAYSDPTGLKPDELDQTSDMDTMEEDADLMEEGDHEGQDDSAENGTQGNQDEETCPPDEIMEEACTEGDVTSEKDDLGQDHQDNAEMNSIETKKDASESSDPITEEVSTSQLASQSKVDMQTSGSESIAAESNLSNSQHDVDNPDLLGGFPSGNMSQMDLKMSDSSNTGGVNENQPNSRIPQHDQTFIQEKQTNPSRSKGDALEYLKERVKVSGDVQDYNRELLGETEDDNADEYGYVPEFEKGTAQALGPATLEQVDRNIDGDKLDRECIAGEENAKLHFEKETTEIDYVNNTSLIPKNEKSQQATMSAIEKPQDNGSAKPLASENIDPEKRLEDVVSFRPSYFCENTDELSQLSINDDDLGKGQDACDVPDDVKDNASALWRKYELSTTKLSLELAEQLRLVMDPTVASKLQGDYRTGKRINMKKVIPYIASHYRKDKIWLRRTRPNKRDYQVVIAVDDSLSMSESGCGDVATEALVTVCRAISQLEMGSLAVASFGTKGNIRLLHDFDKPFTGEAGIKMISNLTFKQENTIADEPVVDLLKYLTNTLDAAATRARLPSGRNPLQQLVLIIADGRFHEKENLKRCVRDVSTGNRMVAFLLLDNSQESVMDLMEASFEGGKMKFSKYMDSFPFPYYILLRNIEALPRTLANLLRQWMELMQHSTDLIC</sequence>
<keyword evidence="7 9" id="KW-0143">Chaperone</keyword>
<evidence type="ECO:0000256" key="5">
    <source>
        <dbReference type="ARBA" id="ARBA00022741"/>
    </source>
</evidence>
<dbReference type="PANTHER" id="PTHR48103:SF2">
    <property type="entry name" value="MIDASIN"/>
    <property type="match status" value="1"/>
</dbReference>
<dbReference type="EMBL" id="JAYWIO010000005">
    <property type="protein sequence ID" value="KAK7258522.1"/>
    <property type="molecule type" value="Genomic_DNA"/>
</dbReference>
<feature type="compositionally biased region" description="Acidic residues" evidence="10">
    <location>
        <begin position="4606"/>
        <end position="4617"/>
    </location>
</feature>
<feature type="region of interest" description="Disordered" evidence="10">
    <location>
        <begin position="4606"/>
        <end position="4630"/>
    </location>
</feature>
<evidence type="ECO:0000313" key="13">
    <source>
        <dbReference type="Proteomes" id="UP001372338"/>
    </source>
</evidence>
<dbReference type="SUPFAM" id="SSF53300">
    <property type="entry name" value="vWA-like"/>
    <property type="match status" value="1"/>
</dbReference>
<dbReference type="GO" id="GO:0000027">
    <property type="term" value="P:ribosomal large subunit assembly"/>
    <property type="evidence" value="ECO:0007669"/>
    <property type="project" value="InterPro"/>
</dbReference>
<dbReference type="InterPro" id="IPR011704">
    <property type="entry name" value="ATPase_dyneun-rel_AAA"/>
</dbReference>
<feature type="compositionally biased region" description="Acidic residues" evidence="10">
    <location>
        <begin position="4811"/>
        <end position="4839"/>
    </location>
</feature>